<dbReference type="RefSeq" id="WP_236132809.1">
    <property type="nucleotide sequence ID" value="NZ_JAKGTH010000006.1"/>
</dbReference>
<evidence type="ECO:0000256" key="1">
    <source>
        <dbReference type="SAM" id="Phobius"/>
    </source>
</evidence>
<proteinExistence type="predicted"/>
<name>A0ABS9ECR3_9FLAO</name>
<dbReference type="Proteomes" id="UP001179363">
    <property type="component" value="Unassembled WGS sequence"/>
</dbReference>
<sequence length="128" mass="15001">MKQQLLKFLIRLIPFSLILFGLHYFLIFKFYSETTFYYSIYAIYSFHFLATLLIYFLLLLVHSNAQDKTGFAFMGSGLLKMLAAVIFLLPMMLSGINNPFDNILSFFIPYLLYLIFETTYAVNLLNNK</sequence>
<protein>
    <submittedName>
        <fullName evidence="2">DUF6168 family protein</fullName>
    </submittedName>
</protein>
<keyword evidence="1" id="KW-0472">Membrane</keyword>
<keyword evidence="3" id="KW-1185">Reference proteome</keyword>
<dbReference type="EMBL" id="JAKGTH010000006">
    <property type="protein sequence ID" value="MCF4100670.1"/>
    <property type="molecule type" value="Genomic_DNA"/>
</dbReference>
<evidence type="ECO:0000313" key="3">
    <source>
        <dbReference type="Proteomes" id="UP001179363"/>
    </source>
</evidence>
<reference evidence="2" key="1">
    <citation type="submission" date="2022-01" db="EMBL/GenBank/DDBJ databases">
        <title>Gillisia lutea sp. nov., isolated from marine plastic residues from the Malvarosa beach (Valencia, Spain).</title>
        <authorList>
            <person name="Vidal-Verdu A."/>
            <person name="Molina-Menor E."/>
            <person name="Satari L."/>
            <person name="Pascual J."/>
            <person name="Pereto J."/>
            <person name="Porcar M."/>
        </authorList>
    </citation>
    <scope>NUCLEOTIDE SEQUENCE</scope>
    <source>
        <strain evidence="2">M10.2A</strain>
    </source>
</reference>
<accession>A0ABS9ECR3</accession>
<keyword evidence="1" id="KW-0812">Transmembrane</keyword>
<keyword evidence="1" id="KW-1133">Transmembrane helix</keyword>
<organism evidence="2 3">
    <name type="scientific">Gillisia lutea</name>
    <dbReference type="NCBI Taxonomy" id="2909668"/>
    <lineage>
        <taxon>Bacteria</taxon>
        <taxon>Pseudomonadati</taxon>
        <taxon>Bacteroidota</taxon>
        <taxon>Flavobacteriia</taxon>
        <taxon>Flavobacteriales</taxon>
        <taxon>Flavobacteriaceae</taxon>
        <taxon>Gillisia</taxon>
    </lineage>
</organism>
<feature type="transmembrane region" description="Helical" evidence="1">
    <location>
        <begin position="103"/>
        <end position="125"/>
    </location>
</feature>
<feature type="transmembrane region" description="Helical" evidence="1">
    <location>
        <begin position="71"/>
        <end position="91"/>
    </location>
</feature>
<evidence type="ECO:0000313" key="2">
    <source>
        <dbReference type="EMBL" id="MCF4100670.1"/>
    </source>
</evidence>
<feature type="transmembrane region" description="Helical" evidence="1">
    <location>
        <begin position="12"/>
        <end position="32"/>
    </location>
</feature>
<comment type="caution">
    <text evidence="2">The sequence shown here is derived from an EMBL/GenBank/DDBJ whole genome shotgun (WGS) entry which is preliminary data.</text>
</comment>
<feature type="transmembrane region" description="Helical" evidence="1">
    <location>
        <begin position="38"/>
        <end position="59"/>
    </location>
</feature>
<gene>
    <name evidence="2" type="ORF">L1I30_03225</name>
</gene>